<dbReference type="EMBL" id="MHOM01000020">
    <property type="protein sequence ID" value="OGZ64643.1"/>
    <property type="molecule type" value="Genomic_DNA"/>
</dbReference>
<protein>
    <recommendedName>
        <fullName evidence="3">Nucleotidyl transferase AbiEii/AbiGii toxin family protein</fullName>
    </recommendedName>
</protein>
<dbReference type="STRING" id="1802200.A2812_02630"/>
<dbReference type="AlphaFoldDB" id="A0A1G2HQC1"/>
<dbReference type="Pfam" id="PF08843">
    <property type="entry name" value="AbiEii"/>
    <property type="match status" value="1"/>
</dbReference>
<organism evidence="1 2">
    <name type="scientific">Candidatus Staskawiczbacteria bacterium RIFCSPHIGHO2_01_FULL_36_16</name>
    <dbReference type="NCBI Taxonomy" id="1802200"/>
    <lineage>
        <taxon>Bacteria</taxon>
        <taxon>Candidatus Staskawicziibacteriota</taxon>
    </lineage>
</organism>
<accession>A0A1G2HQC1</accession>
<gene>
    <name evidence="1" type="ORF">A2812_02630</name>
</gene>
<dbReference type="InterPro" id="IPR014942">
    <property type="entry name" value="AbiEii"/>
</dbReference>
<dbReference type="Proteomes" id="UP000177190">
    <property type="component" value="Unassembled WGS sequence"/>
</dbReference>
<reference evidence="1 2" key="1">
    <citation type="journal article" date="2016" name="Nat. Commun.">
        <title>Thousands of microbial genomes shed light on interconnected biogeochemical processes in an aquifer system.</title>
        <authorList>
            <person name="Anantharaman K."/>
            <person name="Brown C.T."/>
            <person name="Hug L.A."/>
            <person name="Sharon I."/>
            <person name="Castelle C.J."/>
            <person name="Probst A.J."/>
            <person name="Thomas B.C."/>
            <person name="Singh A."/>
            <person name="Wilkins M.J."/>
            <person name="Karaoz U."/>
            <person name="Brodie E.L."/>
            <person name="Williams K.H."/>
            <person name="Hubbard S.S."/>
            <person name="Banfield J.F."/>
        </authorList>
    </citation>
    <scope>NUCLEOTIDE SEQUENCE [LARGE SCALE GENOMIC DNA]</scope>
</reference>
<evidence type="ECO:0000313" key="2">
    <source>
        <dbReference type="Proteomes" id="UP000177190"/>
    </source>
</evidence>
<name>A0A1G2HQC1_9BACT</name>
<sequence>MHPEILTKEQKGLLHLVKSFNNDFGLVGGTAIALYIGHRESIDFDLFSLSEFENHKIRAKIVRAKRIARVLRDETGQYTVEIGPVKLTFFQYMFRIDFSVDFEGIIKMPDLLTLAAMKAYALGRRPKWKDYVDLYFILKDFYSLKKICEKANEIFGVEFNEKLFRRQLAYFGDMDYREKVIWKNNFETSEEEIKKSLIEFSLL</sequence>
<comment type="caution">
    <text evidence="1">The sequence shown here is derived from an EMBL/GenBank/DDBJ whole genome shotgun (WGS) entry which is preliminary data.</text>
</comment>
<proteinExistence type="predicted"/>
<evidence type="ECO:0008006" key="3">
    <source>
        <dbReference type="Google" id="ProtNLM"/>
    </source>
</evidence>
<evidence type="ECO:0000313" key="1">
    <source>
        <dbReference type="EMBL" id="OGZ64643.1"/>
    </source>
</evidence>